<evidence type="ECO:0000313" key="3">
    <source>
        <dbReference type="Proteomes" id="UP000182486"/>
    </source>
</evidence>
<dbReference type="RefSeq" id="WP_071810025.1">
    <property type="nucleotide sequence ID" value="NZ_MEIA01000552.1"/>
</dbReference>
<feature type="domain" description="DUF7455" evidence="1">
    <location>
        <begin position="15"/>
        <end position="64"/>
    </location>
</feature>
<dbReference type="InterPro" id="IPR055878">
    <property type="entry name" value="DUF7455"/>
</dbReference>
<reference evidence="2 3" key="1">
    <citation type="submission" date="2016-09" db="EMBL/GenBank/DDBJ databases">
        <title>Couchioplanes caeruleus draft genome sequence.</title>
        <authorList>
            <person name="Sheehan J."/>
            <person name="Caffrey P."/>
        </authorList>
    </citation>
    <scope>NUCLEOTIDE SEQUENCE [LARGE SCALE GENOMIC DNA]</scope>
    <source>
        <strain evidence="2 3">DSM 43634</strain>
    </source>
</reference>
<dbReference type="EMBL" id="MEIA01000552">
    <property type="protein sequence ID" value="OJF09669.1"/>
    <property type="molecule type" value="Genomic_DNA"/>
</dbReference>
<dbReference type="Proteomes" id="UP000182486">
    <property type="component" value="Unassembled WGS sequence"/>
</dbReference>
<evidence type="ECO:0000259" key="1">
    <source>
        <dbReference type="Pfam" id="PF24254"/>
    </source>
</evidence>
<organism evidence="2 3">
    <name type="scientific">Couchioplanes caeruleus subsp. caeruleus</name>
    <dbReference type="NCBI Taxonomy" id="56427"/>
    <lineage>
        <taxon>Bacteria</taxon>
        <taxon>Bacillati</taxon>
        <taxon>Actinomycetota</taxon>
        <taxon>Actinomycetes</taxon>
        <taxon>Micromonosporales</taxon>
        <taxon>Micromonosporaceae</taxon>
        <taxon>Couchioplanes</taxon>
    </lineage>
</organism>
<dbReference type="Pfam" id="PF24254">
    <property type="entry name" value="DUF7455"/>
    <property type="match status" value="1"/>
</dbReference>
<protein>
    <recommendedName>
        <fullName evidence="1">DUF7455 domain-containing protein</fullName>
    </recommendedName>
</protein>
<accession>A0A1K0F9X3</accession>
<comment type="caution">
    <text evidence="2">The sequence shown here is derived from an EMBL/GenBank/DDBJ whole genome shotgun (WGS) entry which is preliminary data.</text>
</comment>
<proteinExistence type="predicted"/>
<gene>
    <name evidence="2" type="ORF">BG844_36225</name>
</gene>
<keyword evidence="3" id="KW-1185">Reference proteome</keyword>
<sequence length="74" mass="7744">MTTVLSPEIVVVDSLAERCDRCGAAAKLELSLAGGGSLAFCGHHANRYADRLVPMAAKAAVEDGFEWAGRSHSV</sequence>
<name>A0A1K0F9X3_9ACTN</name>
<dbReference type="AlphaFoldDB" id="A0A1K0F9X3"/>
<evidence type="ECO:0000313" key="2">
    <source>
        <dbReference type="EMBL" id="OJF09669.1"/>
    </source>
</evidence>